<organism evidence="1">
    <name type="scientific">Rhizophora mucronata</name>
    <name type="common">Asiatic mangrove</name>
    <dbReference type="NCBI Taxonomy" id="61149"/>
    <lineage>
        <taxon>Eukaryota</taxon>
        <taxon>Viridiplantae</taxon>
        <taxon>Streptophyta</taxon>
        <taxon>Embryophyta</taxon>
        <taxon>Tracheophyta</taxon>
        <taxon>Spermatophyta</taxon>
        <taxon>Magnoliopsida</taxon>
        <taxon>eudicotyledons</taxon>
        <taxon>Gunneridae</taxon>
        <taxon>Pentapetalae</taxon>
        <taxon>rosids</taxon>
        <taxon>fabids</taxon>
        <taxon>Malpighiales</taxon>
        <taxon>Rhizophoraceae</taxon>
        <taxon>Rhizophora</taxon>
    </lineage>
</organism>
<reference evidence="1" key="1">
    <citation type="submission" date="2018-02" db="EMBL/GenBank/DDBJ databases">
        <title>Rhizophora mucronata_Transcriptome.</title>
        <authorList>
            <person name="Meera S.P."/>
            <person name="Sreeshan A."/>
            <person name="Augustine A."/>
        </authorList>
    </citation>
    <scope>NUCLEOTIDE SEQUENCE</scope>
    <source>
        <tissue evidence="1">Leaf</tissue>
    </source>
</reference>
<dbReference type="AlphaFoldDB" id="A0A2P2IUY8"/>
<proteinExistence type="predicted"/>
<name>A0A2P2IUY8_RHIMU</name>
<protein>
    <submittedName>
        <fullName evidence="1">Uncharacterized protein</fullName>
    </submittedName>
</protein>
<accession>A0A2P2IUY8</accession>
<dbReference type="EMBL" id="GGEC01004559">
    <property type="protein sequence ID" value="MBW85042.1"/>
    <property type="molecule type" value="Transcribed_RNA"/>
</dbReference>
<sequence>MLVQNNQVLDSIGLHTRLTESQLKDHNTAKMSHQGPLDSYKVASSIYPIRLNQKIVSWFFSGINKILREYTGFLLGDFWTSTNCNFNHWSITANTSTSASKMLMITSLGIDIFCLQSERTTIYFTKVFCCH</sequence>
<evidence type="ECO:0000313" key="1">
    <source>
        <dbReference type="EMBL" id="MBW85042.1"/>
    </source>
</evidence>